<name>U7QG05_9CYAN</name>
<feature type="transmembrane region" description="Helical" evidence="1">
    <location>
        <begin position="34"/>
        <end position="52"/>
    </location>
</feature>
<dbReference type="AlphaFoldDB" id="U7QG05"/>
<dbReference type="EMBL" id="AUZM01000040">
    <property type="protein sequence ID" value="ERT06212.1"/>
    <property type="molecule type" value="Genomic_DNA"/>
</dbReference>
<protein>
    <submittedName>
        <fullName evidence="2">Uncharacterized protein</fullName>
    </submittedName>
</protein>
<sequence length="74" mass="8437">MQGLRPLVAPPGGIYNKNRCLYIGVFIGNFNNSYWVFIIKIDGFISAFFYISTAMIRAQALRPYGEPDFLLISR</sequence>
<dbReference type="Proteomes" id="UP000017127">
    <property type="component" value="Unassembled WGS sequence"/>
</dbReference>
<evidence type="ECO:0000313" key="2">
    <source>
        <dbReference type="EMBL" id="ERT06212.1"/>
    </source>
</evidence>
<accession>U7QG05</accession>
<proteinExistence type="predicted"/>
<gene>
    <name evidence="2" type="ORF">M595_3818</name>
</gene>
<evidence type="ECO:0000256" key="1">
    <source>
        <dbReference type="SAM" id="Phobius"/>
    </source>
</evidence>
<keyword evidence="3" id="KW-1185">Reference proteome</keyword>
<organism evidence="2 3">
    <name type="scientific">Lyngbya aestuarii BL J</name>
    <dbReference type="NCBI Taxonomy" id="1348334"/>
    <lineage>
        <taxon>Bacteria</taxon>
        <taxon>Bacillati</taxon>
        <taxon>Cyanobacteriota</taxon>
        <taxon>Cyanophyceae</taxon>
        <taxon>Oscillatoriophycideae</taxon>
        <taxon>Oscillatoriales</taxon>
        <taxon>Microcoleaceae</taxon>
        <taxon>Lyngbya</taxon>
    </lineage>
</organism>
<reference evidence="2 3" key="1">
    <citation type="journal article" date="2013" name="Front. Microbiol.">
        <title>Comparative genomic analyses of the cyanobacterium, Lyngbya aestuarii BL J, a powerful hydrogen producer.</title>
        <authorList>
            <person name="Kothari A."/>
            <person name="Vaughn M."/>
            <person name="Garcia-Pichel F."/>
        </authorList>
    </citation>
    <scope>NUCLEOTIDE SEQUENCE [LARGE SCALE GENOMIC DNA]</scope>
    <source>
        <strain evidence="2 3">BL J</strain>
    </source>
</reference>
<keyword evidence="1" id="KW-0812">Transmembrane</keyword>
<keyword evidence="1" id="KW-1133">Transmembrane helix</keyword>
<comment type="caution">
    <text evidence="2">The sequence shown here is derived from an EMBL/GenBank/DDBJ whole genome shotgun (WGS) entry which is preliminary data.</text>
</comment>
<keyword evidence="1" id="KW-0472">Membrane</keyword>
<evidence type="ECO:0000313" key="3">
    <source>
        <dbReference type="Proteomes" id="UP000017127"/>
    </source>
</evidence>